<dbReference type="Proteomes" id="UP001279734">
    <property type="component" value="Unassembled WGS sequence"/>
</dbReference>
<evidence type="ECO:0000313" key="2">
    <source>
        <dbReference type="Proteomes" id="UP001279734"/>
    </source>
</evidence>
<accession>A0AAD3TB05</accession>
<organism evidence="1 2">
    <name type="scientific">Nepenthes gracilis</name>
    <name type="common">Slender pitcher plant</name>
    <dbReference type="NCBI Taxonomy" id="150966"/>
    <lineage>
        <taxon>Eukaryota</taxon>
        <taxon>Viridiplantae</taxon>
        <taxon>Streptophyta</taxon>
        <taxon>Embryophyta</taxon>
        <taxon>Tracheophyta</taxon>
        <taxon>Spermatophyta</taxon>
        <taxon>Magnoliopsida</taxon>
        <taxon>eudicotyledons</taxon>
        <taxon>Gunneridae</taxon>
        <taxon>Pentapetalae</taxon>
        <taxon>Caryophyllales</taxon>
        <taxon>Nepenthaceae</taxon>
        <taxon>Nepenthes</taxon>
    </lineage>
</organism>
<evidence type="ECO:0000313" key="1">
    <source>
        <dbReference type="EMBL" id="GMH25386.1"/>
    </source>
</evidence>
<gene>
    <name evidence="1" type="ORF">Nepgr_027229</name>
</gene>
<dbReference type="EMBL" id="BSYO01000029">
    <property type="protein sequence ID" value="GMH25386.1"/>
    <property type="molecule type" value="Genomic_DNA"/>
</dbReference>
<comment type="caution">
    <text evidence="1">The sequence shown here is derived from an EMBL/GenBank/DDBJ whole genome shotgun (WGS) entry which is preliminary data.</text>
</comment>
<sequence>MVFAGLGAGAFCCLSCSCFCHVLRLKLGLLELLRSSPVVPLRWKVEFDCVDLECDKIVEVEVVYHSKPAYLNPLKLSSKKWVAKCQNQQPKSPRIPTLGPKCQSGVVIHPSDQMQGAEALVDTCDAHEKSSENGLELCSIPADSDSKLVEAAEGSNCFPPELEGSMDQSTPDFCVRAALQCPEAGSHLDPAAGIYVLPNAEAETVTLDGSIASDAGVSHVAVALLEDPRDAGSPPRPLERPDGLCNFSGRSGHARISGVANFRSAALGRSGLTRVVAGAENFRRAAFNFRFPECLCKWVPERLSHEAGVACVWSDFARAS</sequence>
<proteinExistence type="predicted"/>
<dbReference type="AlphaFoldDB" id="A0AAD3TB05"/>
<name>A0AAD3TB05_NEPGR</name>
<keyword evidence="2" id="KW-1185">Reference proteome</keyword>
<protein>
    <submittedName>
        <fullName evidence="1">Uncharacterized protein</fullName>
    </submittedName>
</protein>
<reference evidence="1" key="1">
    <citation type="submission" date="2023-05" db="EMBL/GenBank/DDBJ databases">
        <title>Nepenthes gracilis genome sequencing.</title>
        <authorList>
            <person name="Fukushima K."/>
        </authorList>
    </citation>
    <scope>NUCLEOTIDE SEQUENCE</scope>
    <source>
        <strain evidence="1">SING2019-196</strain>
    </source>
</reference>